<feature type="transmembrane region" description="Helical" evidence="1">
    <location>
        <begin position="473"/>
        <end position="494"/>
    </location>
</feature>
<evidence type="ECO:0000313" key="3">
    <source>
        <dbReference type="Proteomes" id="UP000324106"/>
    </source>
</evidence>
<reference evidence="2 3" key="1">
    <citation type="submission" date="2018-05" db="EMBL/GenBank/DDBJ databases">
        <title>Streptomyces venezuelae.</title>
        <authorList>
            <person name="Kim W."/>
            <person name="Lee N."/>
            <person name="Cho B.-K."/>
        </authorList>
    </citation>
    <scope>NUCLEOTIDE SEQUENCE [LARGE SCALE GENOMIC DNA]</scope>
    <source>
        <strain evidence="2 3">ATCC 15068</strain>
    </source>
</reference>
<feature type="transmembrane region" description="Helical" evidence="1">
    <location>
        <begin position="406"/>
        <end position="426"/>
    </location>
</feature>
<evidence type="ECO:0000313" key="2">
    <source>
        <dbReference type="EMBL" id="QES17769.1"/>
    </source>
</evidence>
<dbReference type="RefSeq" id="WP_150263388.1">
    <property type="nucleotide sequence ID" value="NZ_CP029194.1"/>
</dbReference>
<keyword evidence="1" id="KW-1133">Transmembrane helix</keyword>
<organism evidence="2 3">
    <name type="scientific">Streptomyces venezuelae</name>
    <dbReference type="NCBI Taxonomy" id="54571"/>
    <lineage>
        <taxon>Bacteria</taxon>
        <taxon>Bacillati</taxon>
        <taxon>Actinomycetota</taxon>
        <taxon>Actinomycetes</taxon>
        <taxon>Kitasatosporales</taxon>
        <taxon>Streptomycetaceae</taxon>
        <taxon>Streptomyces</taxon>
    </lineage>
</organism>
<keyword evidence="1" id="KW-0812">Transmembrane</keyword>
<dbReference type="EMBL" id="CP029194">
    <property type="protein sequence ID" value="QES17769.1"/>
    <property type="molecule type" value="Genomic_DNA"/>
</dbReference>
<dbReference type="OrthoDB" id="5194370at2"/>
<sequence>MLSYDELTQSERELWDAFPEGRRVSLRTTTSDANGHTAGTEWAPEHSVRAAVIAALLLGANDERAGAVSALHLTGARITGLLDLSGAEIGHTLWFEDCLLDEAVRLRGTTTRTVRIRNSRLPGIDAGLARIEGALDLRSTTLEGGSLSLINARVAGELTLTDAMISSPEEWAVFAGGLVMEGAVFAKRLTTRGGFRIPGAQLPGGLFLQGARLENPRGTALAAGHVVASTVDCSQGFTAQGTVRLRGARIEDLLTFEGARLNGDGTALVGTAMHVGDFDFRTAAPPCGAVDLRSAHATWCQDGERSWPKDVLLEGFTYDSIRFGDAASGEGATREDEVADRLAWVRRNPGYAPQPYEQLAGRYRQIGHDGDARRVLLAKQRHRRRTLHPAGRLWGCLLDVTVGYGYRPWLAGVWLLALTLLGTLVFRAHSPSPVKPGEGAPFQPFVYTLDLLIPIGGLGHRTAWYWTDGVSQWLAYVLIAAGWMLTTAVVAGMTRTLNRN</sequence>
<name>A0A5P2AN72_STRVZ</name>
<dbReference type="Proteomes" id="UP000324106">
    <property type="component" value="Chromosome"/>
</dbReference>
<gene>
    <name evidence="2" type="ORF">DEJ46_00520</name>
</gene>
<keyword evidence="1" id="KW-0472">Membrane</keyword>
<proteinExistence type="predicted"/>
<evidence type="ECO:0000256" key="1">
    <source>
        <dbReference type="SAM" id="Phobius"/>
    </source>
</evidence>
<protein>
    <submittedName>
        <fullName evidence="2">Oxidoreductase</fullName>
    </submittedName>
</protein>
<feature type="transmembrane region" description="Helical" evidence="1">
    <location>
        <begin position="447"/>
        <end position="467"/>
    </location>
</feature>
<accession>A0A5P2AN72</accession>
<dbReference type="AlphaFoldDB" id="A0A5P2AN72"/>